<dbReference type="InterPro" id="IPR050706">
    <property type="entry name" value="Cyclic-di-GMP_PDE-like"/>
</dbReference>
<dbReference type="InterPro" id="IPR043128">
    <property type="entry name" value="Rev_trsase/Diguanyl_cyclase"/>
</dbReference>
<dbReference type="CDD" id="cd01949">
    <property type="entry name" value="GGDEF"/>
    <property type="match status" value="1"/>
</dbReference>
<dbReference type="SMART" id="SM00267">
    <property type="entry name" value="GGDEF"/>
    <property type="match status" value="1"/>
</dbReference>
<dbReference type="Gene3D" id="3.30.70.270">
    <property type="match status" value="1"/>
</dbReference>
<comment type="caution">
    <text evidence="2">The sequence shown here is derived from an EMBL/GenBank/DDBJ whole genome shotgun (WGS) entry which is preliminary data.</text>
</comment>
<dbReference type="InterPro" id="IPR000160">
    <property type="entry name" value="GGDEF_dom"/>
</dbReference>
<gene>
    <name evidence="2" type="ORF">G5A70_06130</name>
</gene>
<dbReference type="PANTHER" id="PTHR33121">
    <property type="entry name" value="CYCLIC DI-GMP PHOSPHODIESTERASE PDEF"/>
    <property type="match status" value="1"/>
</dbReference>
<keyword evidence="3" id="KW-1185">Reference proteome</keyword>
<dbReference type="Proteomes" id="UP000822142">
    <property type="component" value="Unassembled WGS sequence"/>
</dbReference>
<organism evidence="2 3">
    <name type="scientific">Blautia hansenii</name>
    <name type="common">Ruminococcus hansenii</name>
    <dbReference type="NCBI Taxonomy" id="1322"/>
    <lineage>
        <taxon>Bacteria</taxon>
        <taxon>Bacillati</taxon>
        <taxon>Bacillota</taxon>
        <taxon>Clostridia</taxon>
        <taxon>Lachnospirales</taxon>
        <taxon>Lachnospiraceae</taxon>
        <taxon>Blautia</taxon>
    </lineage>
</organism>
<dbReference type="Pfam" id="PF00990">
    <property type="entry name" value="GGDEF"/>
    <property type="match status" value="1"/>
</dbReference>
<feature type="domain" description="GGDEF" evidence="1">
    <location>
        <begin position="47"/>
        <end position="185"/>
    </location>
</feature>
<dbReference type="EMBL" id="JAAITA010000005">
    <property type="protein sequence ID" value="NSJ85754.1"/>
    <property type="molecule type" value="Genomic_DNA"/>
</dbReference>
<name>A0ABX2I620_BLAHA</name>
<dbReference type="PANTHER" id="PTHR33121:SF71">
    <property type="entry name" value="OXYGEN SENSOR PROTEIN DOSP"/>
    <property type="match status" value="1"/>
</dbReference>
<dbReference type="RefSeq" id="WP_226853633.1">
    <property type="nucleotide sequence ID" value="NZ_JAJBOG010000013.1"/>
</dbReference>
<reference evidence="2 3" key="1">
    <citation type="journal article" date="2020" name="Cell Host Microbe">
        <title>Functional and Genomic Variation between Human-Derived Isolates of Lachnospiraceae Reveals Inter- and Intra-Species Diversity.</title>
        <authorList>
            <person name="Sorbara M.T."/>
            <person name="Littmann E.R."/>
            <person name="Fontana E."/>
            <person name="Moody T.U."/>
            <person name="Kohout C.E."/>
            <person name="Gjonbalaj M."/>
            <person name="Eaton V."/>
            <person name="Seok R."/>
            <person name="Leiner I.M."/>
            <person name="Pamer E.G."/>
        </authorList>
    </citation>
    <scope>NUCLEOTIDE SEQUENCE [LARGE SCALE GENOMIC DNA]</scope>
    <source>
        <strain evidence="2 3">MSK.15.26</strain>
    </source>
</reference>
<protein>
    <submittedName>
        <fullName evidence="2">GGDEF domain-containing protein</fullName>
    </submittedName>
</protein>
<dbReference type="PROSITE" id="PS50887">
    <property type="entry name" value="GGDEF"/>
    <property type="match status" value="1"/>
</dbReference>
<accession>A0ABX2I620</accession>
<evidence type="ECO:0000259" key="1">
    <source>
        <dbReference type="PROSITE" id="PS50887"/>
    </source>
</evidence>
<dbReference type="SUPFAM" id="SSF55073">
    <property type="entry name" value="Nucleotide cyclase"/>
    <property type="match status" value="1"/>
</dbReference>
<sequence length="185" mass="21842">MCILYGARLMKRNSRALLRFAYYDQLTGSYNMVKFSHMLEETIASTRDFSLVAMNIRKFKFINETFGDEVANQLLCYVKKVLDEAVFEGEFFCRETADKFYILMRTSDENLVQRRLEEITEHIRDFFLHYNRQYRMMIYAGVVTGAEINGSFVKREELMSHVMFALDRAKKRQQDDFSGSVYSAV</sequence>
<proteinExistence type="predicted"/>
<evidence type="ECO:0000313" key="2">
    <source>
        <dbReference type="EMBL" id="NSJ85754.1"/>
    </source>
</evidence>
<evidence type="ECO:0000313" key="3">
    <source>
        <dbReference type="Proteomes" id="UP000822142"/>
    </source>
</evidence>
<dbReference type="NCBIfam" id="TIGR00254">
    <property type="entry name" value="GGDEF"/>
    <property type="match status" value="1"/>
</dbReference>
<dbReference type="InterPro" id="IPR029787">
    <property type="entry name" value="Nucleotide_cyclase"/>
</dbReference>